<keyword evidence="3" id="KW-1185">Reference proteome</keyword>
<dbReference type="PROSITE" id="PS00028">
    <property type="entry name" value="ZINC_FINGER_C2H2_1"/>
    <property type="match status" value="1"/>
</dbReference>
<dbReference type="AlphaFoldDB" id="A0A285NE23"/>
<organism evidence="2 3">
    <name type="scientific">Natronoarchaeum philippinense</name>
    <dbReference type="NCBI Taxonomy" id="558529"/>
    <lineage>
        <taxon>Archaea</taxon>
        <taxon>Methanobacteriati</taxon>
        <taxon>Methanobacteriota</taxon>
        <taxon>Stenosarchaea group</taxon>
        <taxon>Halobacteria</taxon>
        <taxon>Halobacteriales</taxon>
        <taxon>Natronoarchaeaceae</taxon>
    </lineage>
</organism>
<sequence>MASKPPVQCPLCADEIPEQKRLEEHLVDEHTKRELARDVVSTYEQLEESELSG</sequence>
<reference evidence="2 3" key="1">
    <citation type="submission" date="2017-09" db="EMBL/GenBank/DDBJ databases">
        <authorList>
            <person name="Ehlers B."/>
            <person name="Leendertz F.H."/>
        </authorList>
    </citation>
    <scope>NUCLEOTIDE SEQUENCE [LARGE SCALE GENOMIC DNA]</scope>
    <source>
        <strain evidence="2 3">DSM 27208</strain>
    </source>
</reference>
<protein>
    <recommendedName>
        <fullName evidence="1">C2H2-type domain-containing protein</fullName>
    </recommendedName>
</protein>
<evidence type="ECO:0000313" key="3">
    <source>
        <dbReference type="Proteomes" id="UP000219453"/>
    </source>
</evidence>
<dbReference type="RefSeq" id="WP_179747394.1">
    <property type="nucleotide sequence ID" value="NZ_OBEJ01000001.1"/>
</dbReference>
<evidence type="ECO:0000259" key="1">
    <source>
        <dbReference type="PROSITE" id="PS00028"/>
    </source>
</evidence>
<dbReference type="EMBL" id="OBEJ01000001">
    <property type="protein sequence ID" value="SNZ05911.1"/>
    <property type="molecule type" value="Genomic_DNA"/>
</dbReference>
<dbReference type="OrthoDB" id="182160at2157"/>
<accession>A0A285NE23</accession>
<dbReference type="InterPro" id="IPR013087">
    <property type="entry name" value="Znf_C2H2_type"/>
</dbReference>
<proteinExistence type="predicted"/>
<feature type="domain" description="C2H2-type" evidence="1">
    <location>
        <begin position="9"/>
        <end position="30"/>
    </location>
</feature>
<dbReference type="Proteomes" id="UP000219453">
    <property type="component" value="Unassembled WGS sequence"/>
</dbReference>
<evidence type="ECO:0000313" key="2">
    <source>
        <dbReference type="EMBL" id="SNZ05911.1"/>
    </source>
</evidence>
<gene>
    <name evidence="2" type="ORF">SAMN06269185_0980</name>
</gene>
<name>A0A285NE23_NATPI</name>